<dbReference type="PROSITE" id="PS50305">
    <property type="entry name" value="SIRTUIN"/>
    <property type="match status" value="1"/>
</dbReference>
<dbReference type="EMBL" id="BAAANF010000022">
    <property type="protein sequence ID" value="GAA1710979.1"/>
    <property type="molecule type" value="Genomic_DNA"/>
</dbReference>
<protein>
    <submittedName>
        <fullName evidence="4">SIR2 family protein</fullName>
    </submittedName>
</protein>
<name>A0ABN2ISM9_9ACTN</name>
<dbReference type="Gene3D" id="3.40.50.1220">
    <property type="entry name" value="TPP-binding domain"/>
    <property type="match status" value="1"/>
</dbReference>
<gene>
    <name evidence="4" type="ORF">GCM10009745_68790</name>
</gene>
<organism evidence="4 5">
    <name type="scientific">Kribbella yunnanensis</name>
    <dbReference type="NCBI Taxonomy" id="190194"/>
    <lineage>
        <taxon>Bacteria</taxon>
        <taxon>Bacillati</taxon>
        <taxon>Actinomycetota</taxon>
        <taxon>Actinomycetes</taxon>
        <taxon>Propionibacteriales</taxon>
        <taxon>Kribbellaceae</taxon>
        <taxon>Kribbella</taxon>
    </lineage>
</organism>
<reference evidence="4 5" key="1">
    <citation type="journal article" date="2019" name="Int. J. Syst. Evol. Microbiol.">
        <title>The Global Catalogue of Microorganisms (GCM) 10K type strain sequencing project: providing services to taxonomists for standard genome sequencing and annotation.</title>
        <authorList>
            <consortium name="The Broad Institute Genomics Platform"/>
            <consortium name="The Broad Institute Genome Sequencing Center for Infectious Disease"/>
            <person name="Wu L."/>
            <person name="Ma J."/>
        </authorList>
    </citation>
    <scope>NUCLEOTIDE SEQUENCE [LARGE SCALE GENOMIC DNA]</scope>
    <source>
        <strain evidence="4 5">JCM 14307</strain>
    </source>
</reference>
<dbReference type="Pfam" id="PF13289">
    <property type="entry name" value="SIR2_2"/>
    <property type="match status" value="1"/>
</dbReference>
<comment type="caution">
    <text evidence="2">Lacks conserved residue(s) required for the propagation of feature annotation.</text>
</comment>
<evidence type="ECO:0000313" key="4">
    <source>
        <dbReference type="EMBL" id="GAA1710979.1"/>
    </source>
</evidence>
<evidence type="ECO:0000256" key="1">
    <source>
        <dbReference type="ARBA" id="ARBA00023027"/>
    </source>
</evidence>
<sequence length="458" mass="50717">MPITKRELVDSYGSLALAGNASLFIGAGLSRSAGYPDWNELLREPRNSAQIPESIKDLPLAAEYYIQQEPGGRDALNAHILKSLGAVEPKPSNGHAAMARLPIKDLWTTNYDDLIESHTAPLIVVEEDKHFKVPGERRLVKMHGSLGGDPLQWRAKPVIGRSDYESYEDKHPRMWSALRAAYLTRSFLFLGFSFSDPNVEILLRLARRLPESGPEHFTVLRRPSGEADLKEHQLRVADLENSGVAVCEIDEYEEIEDILARLVRRTRQPTVFISGSERFEGYNTDLGFRIGAQLAAHPLRLASLAGQPALDVSFGFANIRRSSQQYKAEDIAFYFRAKEGEETLQLQQRSGVMIHTNLEQDPLRAEVLDECRVCILIGGGPRTFEEGQLAMRLRVPMVPLPFTGGSAQALYVGTDPVAALQLVESQPAAEADWKLLAHSDINVALAALDRLTAAAAFV</sequence>
<dbReference type="SUPFAM" id="SSF52467">
    <property type="entry name" value="DHS-like NAD/FAD-binding domain"/>
    <property type="match status" value="1"/>
</dbReference>
<keyword evidence="5" id="KW-1185">Reference proteome</keyword>
<keyword evidence="1" id="KW-0520">NAD</keyword>
<dbReference type="InterPro" id="IPR029035">
    <property type="entry name" value="DHS-like_NAD/FAD-binding_dom"/>
</dbReference>
<comment type="caution">
    <text evidence="4">The sequence shown here is derived from an EMBL/GenBank/DDBJ whole genome shotgun (WGS) entry which is preliminary data.</text>
</comment>
<evidence type="ECO:0000259" key="3">
    <source>
        <dbReference type="PROSITE" id="PS50305"/>
    </source>
</evidence>
<accession>A0ABN2ISM9</accession>
<proteinExistence type="predicted"/>
<feature type="domain" description="Deacetylase sirtuin-type" evidence="3">
    <location>
        <begin position="1"/>
        <end position="269"/>
    </location>
</feature>
<dbReference type="InterPro" id="IPR026590">
    <property type="entry name" value="Ssirtuin_cat_dom"/>
</dbReference>
<dbReference type="Proteomes" id="UP001500280">
    <property type="component" value="Unassembled WGS sequence"/>
</dbReference>
<evidence type="ECO:0000256" key="2">
    <source>
        <dbReference type="PROSITE-ProRule" id="PRU00236"/>
    </source>
</evidence>
<evidence type="ECO:0000313" key="5">
    <source>
        <dbReference type="Proteomes" id="UP001500280"/>
    </source>
</evidence>
<dbReference type="RefSeq" id="WP_344161591.1">
    <property type="nucleotide sequence ID" value="NZ_BAAANF010000022.1"/>
</dbReference>